<sequence>MPHPPKELYTIADASERWGVTTDIIEDYLRSGKLQASVHLPRKMMHKYTRQPTECSFSDEVDVFDVDSCDPYSYMPQQGVFNLCYEDVNWDEAGKATLEKGGLYLSRPDDEEKCYYGFDEDFVLSRDKVYVSISELTRFEGEYGTTPRTEQQDCPEKVVKVSQDANPELHPKEKESLLKIVIAIAIGFYEFDPAKKKSPIANKITNLVYDLGLSIDVDTVRKWLKEAAEIVPRKKHKITPELLSDFGIPPHAKDD</sequence>
<organism evidence="1">
    <name type="scientific">Geobacter metallireducens</name>
    <dbReference type="NCBI Taxonomy" id="28232"/>
    <lineage>
        <taxon>Bacteria</taxon>
        <taxon>Pseudomonadati</taxon>
        <taxon>Thermodesulfobacteriota</taxon>
        <taxon>Desulfuromonadia</taxon>
        <taxon>Geobacterales</taxon>
        <taxon>Geobacteraceae</taxon>
        <taxon>Geobacter</taxon>
    </lineage>
</organism>
<protein>
    <submittedName>
        <fullName evidence="1">Uncharacterized protein</fullName>
    </submittedName>
</protein>
<dbReference type="EMBL" id="DSOV01000030">
    <property type="protein sequence ID" value="HEN42123.1"/>
    <property type="molecule type" value="Genomic_DNA"/>
</dbReference>
<comment type="caution">
    <text evidence="1">The sequence shown here is derived from an EMBL/GenBank/DDBJ whole genome shotgun (WGS) entry which is preliminary data.</text>
</comment>
<accession>A0A831U447</accession>
<dbReference type="AlphaFoldDB" id="A0A831U447"/>
<evidence type="ECO:0000313" key="1">
    <source>
        <dbReference type="EMBL" id="HEN42123.1"/>
    </source>
</evidence>
<gene>
    <name evidence="1" type="ORF">ENQ87_07060</name>
</gene>
<reference evidence="1" key="1">
    <citation type="journal article" date="2020" name="mSystems">
        <title>Genome- and Community-Level Interaction Insights into Carbon Utilization and Element Cycling Functions of Hydrothermarchaeota in Hydrothermal Sediment.</title>
        <authorList>
            <person name="Zhou Z."/>
            <person name="Liu Y."/>
            <person name="Xu W."/>
            <person name="Pan J."/>
            <person name="Luo Z.H."/>
            <person name="Li M."/>
        </authorList>
    </citation>
    <scope>NUCLEOTIDE SEQUENCE [LARGE SCALE GENOMIC DNA]</scope>
    <source>
        <strain evidence="1">SpSt-349</strain>
    </source>
</reference>
<name>A0A831U447_GEOME</name>
<proteinExistence type="predicted"/>